<proteinExistence type="predicted"/>
<dbReference type="EMBL" id="VSRR010146284">
    <property type="protein sequence ID" value="MPD05495.1"/>
    <property type="molecule type" value="Genomic_DNA"/>
</dbReference>
<name>A0A5B7KLG7_PORTR</name>
<organism evidence="1 2">
    <name type="scientific">Portunus trituberculatus</name>
    <name type="common">Swimming crab</name>
    <name type="synonym">Neptunus trituberculatus</name>
    <dbReference type="NCBI Taxonomy" id="210409"/>
    <lineage>
        <taxon>Eukaryota</taxon>
        <taxon>Metazoa</taxon>
        <taxon>Ecdysozoa</taxon>
        <taxon>Arthropoda</taxon>
        <taxon>Crustacea</taxon>
        <taxon>Multicrustacea</taxon>
        <taxon>Malacostraca</taxon>
        <taxon>Eumalacostraca</taxon>
        <taxon>Eucarida</taxon>
        <taxon>Decapoda</taxon>
        <taxon>Pleocyemata</taxon>
        <taxon>Brachyura</taxon>
        <taxon>Eubrachyura</taxon>
        <taxon>Portunoidea</taxon>
        <taxon>Portunidae</taxon>
        <taxon>Portuninae</taxon>
        <taxon>Portunus</taxon>
    </lineage>
</organism>
<evidence type="ECO:0000313" key="2">
    <source>
        <dbReference type="Proteomes" id="UP000324222"/>
    </source>
</evidence>
<dbReference type="AlphaFoldDB" id="A0A5B7KLG7"/>
<evidence type="ECO:0000313" key="1">
    <source>
        <dbReference type="EMBL" id="MPD05495.1"/>
    </source>
</evidence>
<accession>A0A5B7KLG7</accession>
<dbReference type="Proteomes" id="UP000324222">
    <property type="component" value="Unassembled WGS sequence"/>
</dbReference>
<reference evidence="1 2" key="1">
    <citation type="submission" date="2019-05" db="EMBL/GenBank/DDBJ databases">
        <title>Another draft genome of Portunus trituberculatus and its Hox gene families provides insights of decapod evolution.</title>
        <authorList>
            <person name="Jeong J.-H."/>
            <person name="Song I."/>
            <person name="Kim S."/>
            <person name="Choi T."/>
            <person name="Kim D."/>
            <person name="Ryu S."/>
            <person name="Kim W."/>
        </authorList>
    </citation>
    <scope>NUCLEOTIDE SEQUENCE [LARGE SCALE GENOMIC DNA]</scope>
    <source>
        <tissue evidence="1">Muscle</tissue>
    </source>
</reference>
<sequence>MTTRSEYTEKQDQGRLKCYQARRNITFILSLSLSIPFCLSKSHAADSLTKAYDVTKAALHKFAFACTL</sequence>
<keyword evidence="2" id="KW-1185">Reference proteome</keyword>
<comment type="caution">
    <text evidence="1">The sequence shown here is derived from an EMBL/GenBank/DDBJ whole genome shotgun (WGS) entry which is preliminary data.</text>
</comment>
<gene>
    <name evidence="1" type="ORF">E2C01_101242</name>
</gene>
<protein>
    <submittedName>
        <fullName evidence="1">Uncharacterized protein</fullName>
    </submittedName>
</protein>